<evidence type="ECO:0000256" key="1">
    <source>
        <dbReference type="SAM" id="MobiDB-lite"/>
    </source>
</evidence>
<evidence type="ECO:0000259" key="2">
    <source>
        <dbReference type="SMART" id="SM00646"/>
    </source>
</evidence>
<gene>
    <name evidence="3" type="ORF">RUMCAL_02267</name>
</gene>
<feature type="domain" description="MurNAc-LAA" evidence="2">
    <location>
        <begin position="120"/>
        <end position="232"/>
    </location>
</feature>
<organism evidence="3 4">
    <name type="scientific">Ruminococcus callidus ATCC 27760</name>
    <dbReference type="NCBI Taxonomy" id="411473"/>
    <lineage>
        <taxon>Bacteria</taxon>
        <taxon>Bacillati</taxon>
        <taxon>Bacillota</taxon>
        <taxon>Clostridia</taxon>
        <taxon>Eubacteriales</taxon>
        <taxon>Oscillospiraceae</taxon>
        <taxon>Ruminococcus</taxon>
    </lineage>
</organism>
<evidence type="ECO:0000313" key="4">
    <source>
        <dbReference type="Proteomes" id="UP000016662"/>
    </source>
</evidence>
<sequence length="295" mass="30572">MASQSKRRRVRYDRILAVLLVLILLIVLLVKCCSSCSSKKDKKNDNVTTTPTQATTAPTEADNTKTVYLSPSNQEDNKFYVGDTNEAAVCRILAQKTAAILEQSGVNVIVAGDADSIQTKTAAGDQNLAAYVAIHTNAGTGVGTDCYYNANSEASKSLAQAVYDPVAALTPTDDKGLIDGSDSNSENYQYEVGANKSPSCLIEVEYHDGPNVAQWILDNEDNIASALAQGICSYLQVATPTSGAAVTTAALGGDVNSTTTAAIGGADALATTAAFGAEGTTGTENAIQNQLSAGN</sequence>
<evidence type="ECO:0000313" key="3">
    <source>
        <dbReference type="EMBL" id="ERJ93507.1"/>
    </source>
</evidence>
<dbReference type="GO" id="GO:0008745">
    <property type="term" value="F:N-acetylmuramoyl-L-alanine amidase activity"/>
    <property type="evidence" value="ECO:0007669"/>
    <property type="project" value="InterPro"/>
</dbReference>
<comment type="caution">
    <text evidence="3">The sequence shown here is derived from an EMBL/GenBank/DDBJ whole genome shotgun (WGS) entry which is preliminary data.</text>
</comment>
<proteinExistence type="predicted"/>
<dbReference type="Pfam" id="PF01520">
    <property type="entry name" value="Amidase_3"/>
    <property type="match status" value="1"/>
</dbReference>
<reference evidence="3 4" key="1">
    <citation type="submission" date="2013-07" db="EMBL/GenBank/DDBJ databases">
        <authorList>
            <person name="Weinstock G."/>
            <person name="Sodergren E."/>
            <person name="Wylie T."/>
            <person name="Fulton L."/>
            <person name="Fulton R."/>
            <person name="Fronick C."/>
            <person name="O'Laughlin M."/>
            <person name="Godfrey J."/>
            <person name="Miner T."/>
            <person name="Herter B."/>
            <person name="Appelbaum E."/>
            <person name="Cordes M."/>
            <person name="Lek S."/>
            <person name="Wollam A."/>
            <person name="Pepin K.H."/>
            <person name="Palsikar V.B."/>
            <person name="Mitreva M."/>
            <person name="Wilson R.K."/>
        </authorList>
    </citation>
    <scope>NUCLEOTIDE SEQUENCE [LARGE SCALE GENOMIC DNA]</scope>
    <source>
        <strain evidence="3 4">ATCC 27760</strain>
    </source>
</reference>
<dbReference type="SMART" id="SM00646">
    <property type="entry name" value="Ami_3"/>
    <property type="match status" value="1"/>
</dbReference>
<dbReference type="OrthoDB" id="9772024at2"/>
<dbReference type="SUPFAM" id="SSF53187">
    <property type="entry name" value="Zn-dependent exopeptidases"/>
    <property type="match status" value="1"/>
</dbReference>
<keyword evidence="4" id="KW-1185">Reference proteome</keyword>
<dbReference type="AlphaFoldDB" id="U2KMK2"/>
<name>U2KMK2_9FIRM</name>
<feature type="compositionally biased region" description="Low complexity" evidence="1">
    <location>
        <begin position="48"/>
        <end position="59"/>
    </location>
</feature>
<protein>
    <submittedName>
        <fullName evidence="3">N-acetylmuramoyl-L-alanine amidase</fullName>
    </submittedName>
</protein>
<dbReference type="Gene3D" id="3.40.630.40">
    <property type="entry name" value="Zn-dependent exopeptidases"/>
    <property type="match status" value="1"/>
</dbReference>
<dbReference type="RefSeq" id="WP_021680423.1">
    <property type="nucleotide sequence ID" value="NZ_KI260289.1"/>
</dbReference>
<dbReference type="EMBL" id="AWVF01000279">
    <property type="protein sequence ID" value="ERJ93507.1"/>
    <property type="molecule type" value="Genomic_DNA"/>
</dbReference>
<dbReference type="InterPro" id="IPR002508">
    <property type="entry name" value="MurNAc-LAA_cat"/>
</dbReference>
<dbReference type="PATRIC" id="fig|411473.3.peg.1878"/>
<dbReference type="GO" id="GO:0009253">
    <property type="term" value="P:peptidoglycan catabolic process"/>
    <property type="evidence" value="ECO:0007669"/>
    <property type="project" value="InterPro"/>
</dbReference>
<dbReference type="STRING" id="411473.RUMCAL_02267"/>
<accession>U2KMK2</accession>
<dbReference type="Proteomes" id="UP000016662">
    <property type="component" value="Unassembled WGS sequence"/>
</dbReference>
<feature type="region of interest" description="Disordered" evidence="1">
    <location>
        <begin position="37"/>
        <end position="63"/>
    </location>
</feature>
<dbReference type="HOGENOM" id="CLU_942968_0_0_9"/>
<dbReference type="eggNOG" id="COG0860">
    <property type="taxonomic scope" value="Bacteria"/>
</dbReference>